<sequence length="91" mass="10247">MDEVQEALYIHRCRGRKKQQVAAAMEIANSCCSIGTSASTLAMRCHLIEAVRTMSLLQQFGDVAIDCYYLHGEKLSNHIHLCCKFKTVDLQ</sequence>
<dbReference type="EMBL" id="GEDG01028496">
    <property type="protein sequence ID" value="JAP13142.1"/>
    <property type="molecule type" value="Transcribed_RNA"/>
</dbReference>
<proteinExistence type="predicted"/>
<evidence type="ECO:0000313" key="1">
    <source>
        <dbReference type="EMBL" id="JAP13142.1"/>
    </source>
</evidence>
<reference evidence="1" key="1">
    <citation type="submission" date="2015-12" db="EMBL/GenBank/DDBJ databases">
        <title>Gene expression during late stages of embryo sac development: a critical building block for successful pollen-pistil interactions.</title>
        <authorList>
            <person name="Liu Y."/>
            <person name="Joly V."/>
            <person name="Sabar M."/>
            <person name="Matton D.P."/>
        </authorList>
    </citation>
    <scope>NUCLEOTIDE SEQUENCE</scope>
</reference>
<accession>A0A0V0H0X4</accession>
<dbReference type="AlphaFoldDB" id="A0A0V0H0X4"/>
<organism evidence="1">
    <name type="scientific">Solanum chacoense</name>
    <name type="common">Chaco potato</name>
    <dbReference type="NCBI Taxonomy" id="4108"/>
    <lineage>
        <taxon>Eukaryota</taxon>
        <taxon>Viridiplantae</taxon>
        <taxon>Streptophyta</taxon>
        <taxon>Embryophyta</taxon>
        <taxon>Tracheophyta</taxon>
        <taxon>Spermatophyta</taxon>
        <taxon>Magnoliopsida</taxon>
        <taxon>eudicotyledons</taxon>
        <taxon>Gunneridae</taxon>
        <taxon>Pentapetalae</taxon>
        <taxon>asterids</taxon>
        <taxon>lamiids</taxon>
        <taxon>Solanales</taxon>
        <taxon>Solanaceae</taxon>
        <taxon>Solanoideae</taxon>
        <taxon>Solaneae</taxon>
        <taxon>Solanum</taxon>
    </lineage>
</organism>
<protein>
    <submittedName>
        <fullName evidence="1">Putative ovule protein</fullName>
    </submittedName>
</protein>
<name>A0A0V0H0X4_SOLCH</name>